<feature type="transmembrane region" description="Helical" evidence="5">
    <location>
        <begin position="48"/>
        <end position="64"/>
    </location>
</feature>
<proteinExistence type="predicted"/>
<accession>A0ABV0E626</accession>
<feature type="transmembrane region" description="Helical" evidence="5">
    <location>
        <begin position="16"/>
        <end position="36"/>
    </location>
</feature>
<feature type="transmembrane region" description="Helical" evidence="5">
    <location>
        <begin position="220"/>
        <end position="241"/>
    </location>
</feature>
<dbReference type="InterPro" id="IPR037185">
    <property type="entry name" value="EmrE-like"/>
</dbReference>
<organism evidence="7 8">
    <name type="scientific">Paraburkholderia caribensis</name>
    <dbReference type="NCBI Taxonomy" id="75105"/>
    <lineage>
        <taxon>Bacteria</taxon>
        <taxon>Pseudomonadati</taxon>
        <taxon>Pseudomonadota</taxon>
        <taxon>Betaproteobacteria</taxon>
        <taxon>Burkholderiales</taxon>
        <taxon>Burkholderiaceae</taxon>
        <taxon>Paraburkholderia</taxon>
    </lineage>
</organism>
<feature type="domain" description="EamA" evidence="6">
    <location>
        <begin position="17"/>
        <end position="149"/>
    </location>
</feature>
<evidence type="ECO:0000256" key="3">
    <source>
        <dbReference type="ARBA" id="ARBA00022989"/>
    </source>
</evidence>
<keyword evidence="8" id="KW-1185">Reference proteome</keyword>
<dbReference type="InterPro" id="IPR000620">
    <property type="entry name" value="EamA_dom"/>
</dbReference>
<keyword evidence="4 5" id="KW-0472">Membrane</keyword>
<feature type="transmembrane region" description="Helical" evidence="5">
    <location>
        <begin position="248"/>
        <end position="266"/>
    </location>
</feature>
<comment type="subcellular location">
    <subcellularLocation>
        <location evidence="1">Membrane</location>
        <topology evidence="1">Multi-pass membrane protein</topology>
    </subcellularLocation>
</comment>
<dbReference type="Proteomes" id="UP001462961">
    <property type="component" value="Unassembled WGS sequence"/>
</dbReference>
<dbReference type="SUPFAM" id="SSF103481">
    <property type="entry name" value="Multidrug resistance efflux transporter EmrE"/>
    <property type="match status" value="2"/>
</dbReference>
<feature type="transmembrane region" description="Helical" evidence="5">
    <location>
        <begin position="109"/>
        <end position="128"/>
    </location>
</feature>
<feature type="transmembrane region" description="Helical" evidence="5">
    <location>
        <begin position="84"/>
        <end position="103"/>
    </location>
</feature>
<dbReference type="Pfam" id="PF00892">
    <property type="entry name" value="EamA"/>
    <property type="match status" value="2"/>
</dbReference>
<gene>
    <name evidence="7" type="ORF">VOI32_33690</name>
</gene>
<keyword evidence="2 5" id="KW-0812">Transmembrane</keyword>
<dbReference type="RefSeq" id="WP_012406583.1">
    <property type="nucleotide sequence ID" value="NZ_JAKUCO010000028.1"/>
</dbReference>
<evidence type="ECO:0000313" key="7">
    <source>
        <dbReference type="EMBL" id="MEO1758858.1"/>
    </source>
</evidence>
<evidence type="ECO:0000256" key="4">
    <source>
        <dbReference type="ARBA" id="ARBA00023136"/>
    </source>
</evidence>
<feature type="domain" description="EamA" evidence="6">
    <location>
        <begin position="161"/>
        <end position="291"/>
    </location>
</feature>
<keyword evidence="3 5" id="KW-1133">Transmembrane helix</keyword>
<evidence type="ECO:0000256" key="2">
    <source>
        <dbReference type="ARBA" id="ARBA00022692"/>
    </source>
</evidence>
<dbReference type="PANTHER" id="PTHR22911:SF6">
    <property type="entry name" value="SOLUTE CARRIER FAMILY 35 MEMBER G1"/>
    <property type="match status" value="1"/>
</dbReference>
<comment type="caution">
    <text evidence="7">The sequence shown here is derived from an EMBL/GenBank/DDBJ whole genome shotgun (WGS) entry which is preliminary data.</text>
</comment>
<feature type="transmembrane region" description="Helical" evidence="5">
    <location>
        <begin position="161"/>
        <end position="180"/>
    </location>
</feature>
<evidence type="ECO:0000259" key="6">
    <source>
        <dbReference type="Pfam" id="PF00892"/>
    </source>
</evidence>
<evidence type="ECO:0000256" key="5">
    <source>
        <dbReference type="SAM" id="Phobius"/>
    </source>
</evidence>
<evidence type="ECO:0000313" key="8">
    <source>
        <dbReference type="Proteomes" id="UP001462961"/>
    </source>
</evidence>
<feature type="transmembrane region" description="Helical" evidence="5">
    <location>
        <begin position="192"/>
        <end position="214"/>
    </location>
</feature>
<protein>
    <submittedName>
        <fullName evidence="7">DMT family transporter</fullName>
    </submittedName>
</protein>
<name>A0ABV0E626_9BURK</name>
<feature type="transmembrane region" description="Helical" evidence="5">
    <location>
        <begin position="135"/>
        <end position="155"/>
    </location>
</feature>
<sequence>MLTIKNQISTGKTRKLRGIAFMFHSILLFTVSYLLAKTISTKYPPNELIFFRMLFGLIPAAFVFQTRRIQWKKPTIHRLAGHFLRAVTGLAGIGLFIAGLPYVPLSTAVTLKETEAIFVCFFGIVFLAERFRLPTAIASMCGLVGVAVVCSPFTGDGSSPRGIILILLSAIFSAGSLIQVKRLSRVEEPAAIVLYYTITATLVSGMSLVTAWVKPNLTDFWHMFLFGLTAGVAQLMLTIAIASLTTPIVASFSYLGIVWAIIFDYLTLGEVISRQAALGSLIIIASVLYLSCRA</sequence>
<feature type="transmembrane region" description="Helical" evidence="5">
    <location>
        <begin position="272"/>
        <end position="292"/>
    </location>
</feature>
<dbReference type="PANTHER" id="PTHR22911">
    <property type="entry name" value="ACYL-MALONYL CONDENSING ENZYME-RELATED"/>
    <property type="match status" value="1"/>
</dbReference>
<dbReference type="EMBL" id="JAYLVJ010000063">
    <property type="protein sequence ID" value="MEO1758858.1"/>
    <property type="molecule type" value="Genomic_DNA"/>
</dbReference>
<reference evidence="7 8" key="1">
    <citation type="submission" date="2024-01" db="EMBL/GenBank/DDBJ databases">
        <title>The diversity of rhizobia nodulating Mimosa spp. in eleven states of Brazil covering several biomes is determined by host plant, location, and edaphic factors.</title>
        <authorList>
            <person name="Rouws L."/>
            <person name="Barauna A."/>
            <person name="Beukes C."/>
            <person name="De Faria S.M."/>
            <person name="Gross E."/>
            <person name="Dos Reis Junior F.B."/>
            <person name="Simon M."/>
            <person name="Maluk M."/>
            <person name="Odee D.W."/>
            <person name="Kenicer G."/>
            <person name="Young J.P.W."/>
            <person name="Reis V.M."/>
            <person name="Zilli J."/>
            <person name="James E.K."/>
        </authorList>
    </citation>
    <scope>NUCLEOTIDE SEQUENCE [LARGE SCALE GENOMIC DNA]</scope>
    <source>
        <strain evidence="7 8">JHI1651</strain>
    </source>
</reference>
<evidence type="ECO:0000256" key="1">
    <source>
        <dbReference type="ARBA" id="ARBA00004141"/>
    </source>
</evidence>